<dbReference type="SUPFAM" id="SSF116726">
    <property type="entry name" value="TrkA C-terminal domain-like"/>
    <property type="match status" value="1"/>
</dbReference>
<dbReference type="GO" id="GO:0008324">
    <property type="term" value="F:monoatomic cation transmembrane transporter activity"/>
    <property type="evidence" value="ECO:0007669"/>
    <property type="project" value="InterPro"/>
</dbReference>
<dbReference type="Pfam" id="PF02080">
    <property type="entry name" value="TrkA_C"/>
    <property type="match status" value="1"/>
</dbReference>
<dbReference type="InterPro" id="IPR036721">
    <property type="entry name" value="RCK_C_sf"/>
</dbReference>
<dbReference type="InterPro" id="IPR006037">
    <property type="entry name" value="RCK_C"/>
</dbReference>
<dbReference type="PROSITE" id="PS51202">
    <property type="entry name" value="RCK_C"/>
    <property type="match status" value="1"/>
</dbReference>
<dbReference type="SUPFAM" id="SSF51735">
    <property type="entry name" value="NAD(P)-binding Rossmann-fold domains"/>
    <property type="match status" value="1"/>
</dbReference>
<evidence type="ECO:0000259" key="1">
    <source>
        <dbReference type="PROSITE" id="PS51202"/>
    </source>
</evidence>
<gene>
    <name evidence="2" type="ORF">MNB_SM-6-254</name>
</gene>
<dbReference type="InterPro" id="IPR003148">
    <property type="entry name" value="RCK_N"/>
</dbReference>
<keyword evidence="2" id="KW-0406">Ion transport</keyword>
<organism evidence="2">
    <name type="scientific">hydrothermal vent metagenome</name>
    <dbReference type="NCBI Taxonomy" id="652676"/>
    <lineage>
        <taxon>unclassified sequences</taxon>
        <taxon>metagenomes</taxon>
        <taxon>ecological metagenomes</taxon>
    </lineage>
</organism>
<dbReference type="PANTHER" id="PTHR43833">
    <property type="entry name" value="POTASSIUM CHANNEL PROTEIN 2-RELATED-RELATED"/>
    <property type="match status" value="1"/>
</dbReference>
<keyword evidence="2" id="KW-0813">Transport</keyword>
<reference evidence="2" key="1">
    <citation type="submission" date="2016-10" db="EMBL/GenBank/DDBJ databases">
        <authorList>
            <person name="de Groot N.N."/>
        </authorList>
    </citation>
    <scope>NUCLEOTIDE SEQUENCE</scope>
</reference>
<evidence type="ECO:0000313" key="2">
    <source>
        <dbReference type="EMBL" id="SFV65864.1"/>
    </source>
</evidence>
<dbReference type="AlphaFoldDB" id="A0A1W1CJB4"/>
<dbReference type="Gene3D" id="3.40.50.720">
    <property type="entry name" value="NAD(P)-binding Rossmann-like Domain"/>
    <property type="match status" value="1"/>
</dbReference>
<sequence>MTKATALIFGHNKYSDEIISNVKDKYAEIKVFSLHEEELQTSEIELELFDLSDKWIEVGKHIDVENSMAFCVLEDIAQNIFLTISLRANFKDLTIIALASNKESANKLKMAGASKVIPLVETTSDIITNILEKPISSKVLHTILYEESELKIAQIKIDKESHFKDEQLSDIDWTRYNGIIVLSVMHQDMKSEFIYSSKAKRHIIQEGDILVVVGYEADIAEFENKIGSRRYVNWSHWSW</sequence>
<dbReference type="Pfam" id="PF02254">
    <property type="entry name" value="TrkA_N"/>
    <property type="match status" value="1"/>
</dbReference>
<dbReference type="GO" id="GO:0006813">
    <property type="term" value="P:potassium ion transport"/>
    <property type="evidence" value="ECO:0007669"/>
    <property type="project" value="InterPro"/>
</dbReference>
<accession>A0A1W1CJB4</accession>
<dbReference type="InterPro" id="IPR036291">
    <property type="entry name" value="NAD(P)-bd_dom_sf"/>
</dbReference>
<name>A0A1W1CJB4_9ZZZZ</name>
<protein>
    <submittedName>
        <fullName evidence="2">Potassium channel protein</fullName>
    </submittedName>
</protein>
<feature type="domain" description="RCK C-terminal" evidence="1">
    <location>
        <begin position="140"/>
        <end position="228"/>
    </location>
</feature>
<keyword evidence="2" id="KW-0407">Ion channel</keyword>
<dbReference type="InterPro" id="IPR050721">
    <property type="entry name" value="Trk_Ktr_HKT_K-transport"/>
</dbReference>
<dbReference type="Gene3D" id="3.30.70.1450">
    <property type="entry name" value="Regulator of K+ conductance, C-terminal domain"/>
    <property type="match status" value="1"/>
</dbReference>
<proteinExistence type="predicted"/>
<dbReference type="EMBL" id="FPHK01000096">
    <property type="protein sequence ID" value="SFV65864.1"/>
    <property type="molecule type" value="Genomic_DNA"/>
</dbReference>
<dbReference type="PANTHER" id="PTHR43833:SF9">
    <property type="entry name" value="POTASSIUM CHANNEL PROTEIN YUGO-RELATED"/>
    <property type="match status" value="1"/>
</dbReference>